<comment type="caution">
    <text evidence="2">The sequence shown here is derived from an EMBL/GenBank/DDBJ whole genome shotgun (WGS) entry which is preliminary data.</text>
</comment>
<dbReference type="InterPro" id="IPR011009">
    <property type="entry name" value="Kinase-like_dom_sf"/>
</dbReference>
<dbReference type="SUPFAM" id="SSF56112">
    <property type="entry name" value="Protein kinase-like (PK-like)"/>
    <property type="match status" value="1"/>
</dbReference>
<accession>A0A9D3YUR4</accession>
<dbReference type="Pfam" id="PF07714">
    <property type="entry name" value="PK_Tyr_Ser-Thr"/>
    <property type="match status" value="1"/>
</dbReference>
<dbReference type="InterPro" id="IPR001245">
    <property type="entry name" value="Ser-Thr/Tyr_kinase_cat_dom"/>
</dbReference>
<name>A0A9D3YUR4_DREPO</name>
<dbReference type="GO" id="GO:0005886">
    <property type="term" value="C:plasma membrane"/>
    <property type="evidence" value="ECO:0007669"/>
    <property type="project" value="TreeGrafter"/>
</dbReference>
<keyword evidence="3" id="KW-1185">Reference proteome</keyword>
<sequence>MLWYVVIVRVGKERLVKVADNSFSADLFSKEYMSENGSMVPVRWMAPESLKQGFFDAKSDIVSFS</sequence>
<dbReference type="GO" id="GO:0007169">
    <property type="term" value="P:cell surface receptor protein tyrosine kinase signaling pathway"/>
    <property type="evidence" value="ECO:0007669"/>
    <property type="project" value="TreeGrafter"/>
</dbReference>
<dbReference type="PANTHER" id="PTHR24416:SF611">
    <property type="entry name" value="TYROSINE-PROTEIN KINASE TRANSMEMBRANE RECEPTOR ROR"/>
    <property type="match status" value="1"/>
</dbReference>
<dbReference type="AlphaFoldDB" id="A0A9D3YUR4"/>
<organism evidence="2 3">
    <name type="scientific">Dreissena polymorpha</name>
    <name type="common">Zebra mussel</name>
    <name type="synonym">Mytilus polymorpha</name>
    <dbReference type="NCBI Taxonomy" id="45954"/>
    <lineage>
        <taxon>Eukaryota</taxon>
        <taxon>Metazoa</taxon>
        <taxon>Spiralia</taxon>
        <taxon>Lophotrochozoa</taxon>
        <taxon>Mollusca</taxon>
        <taxon>Bivalvia</taxon>
        <taxon>Autobranchia</taxon>
        <taxon>Heteroconchia</taxon>
        <taxon>Euheterodonta</taxon>
        <taxon>Imparidentia</taxon>
        <taxon>Neoheterodontei</taxon>
        <taxon>Myida</taxon>
        <taxon>Dreissenoidea</taxon>
        <taxon>Dreissenidae</taxon>
        <taxon>Dreissena</taxon>
    </lineage>
</organism>
<dbReference type="GO" id="GO:0004714">
    <property type="term" value="F:transmembrane receptor protein tyrosine kinase activity"/>
    <property type="evidence" value="ECO:0007669"/>
    <property type="project" value="TreeGrafter"/>
</dbReference>
<evidence type="ECO:0000313" key="2">
    <source>
        <dbReference type="EMBL" id="KAH3707398.1"/>
    </source>
</evidence>
<dbReference type="EMBL" id="JAIWYP010000014">
    <property type="protein sequence ID" value="KAH3707398.1"/>
    <property type="molecule type" value="Genomic_DNA"/>
</dbReference>
<feature type="domain" description="Serine-threonine/tyrosine-protein kinase catalytic" evidence="1">
    <location>
        <begin position="10"/>
        <end position="64"/>
    </location>
</feature>
<reference evidence="2" key="2">
    <citation type="submission" date="2020-11" db="EMBL/GenBank/DDBJ databases">
        <authorList>
            <person name="McCartney M.A."/>
            <person name="Auch B."/>
            <person name="Kono T."/>
            <person name="Mallez S."/>
            <person name="Becker A."/>
            <person name="Gohl D.M."/>
            <person name="Silverstein K.A.T."/>
            <person name="Koren S."/>
            <person name="Bechman K.B."/>
            <person name="Herman A."/>
            <person name="Abrahante J.E."/>
            <person name="Garbe J."/>
        </authorList>
    </citation>
    <scope>NUCLEOTIDE SEQUENCE</scope>
    <source>
        <strain evidence="2">Duluth1</strain>
        <tissue evidence="2">Whole animal</tissue>
    </source>
</reference>
<evidence type="ECO:0000313" key="3">
    <source>
        <dbReference type="Proteomes" id="UP000828390"/>
    </source>
</evidence>
<dbReference type="Proteomes" id="UP000828390">
    <property type="component" value="Unassembled WGS sequence"/>
</dbReference>
<dbReference type="InterPro" id="IPR050122">
    <property type="entry name" value="RTK"/>
</dbReference>
<reference evidence="2" key="1">
    <citation type="journal article" date="2019" name="bioRxiv">
        <title>The Genome of the Zebra Mussel, Dreissena polymorpha: A Resource for Invasive Species Research.</title>
        <authorList>
            <person name="McCartney M.A."/>
            <person name="Auch B."/>
            <person name="Kono T."/>
            <person name="Mallez S."/>
            <person name="Zhang Y."/>
            <person name="Obille A."/>
            <person name="Becker A."/>
            <person name="Abrahante J.E."/>
            <person name="Garbe J."/>
            <person name="Badalamenti J.P."/>
            <person name="Herman A."/>
            <person name="Mangelson H."/>
            <person name="Liachko I."/>
            <person name="Sullivan S."/>
            <person name="Sone E.D."/>
            <person name="Koren S."/>
            <person name="Silverstein K.A.T."/>
            <person name="Beckman K.B."/>
            <person name="Gohl D.M."/>
        </authorList>
    </citation>
    <scope>NUCLEOTIDE SEQUENCE</scope>
    <source>
        <strain evidence="2">Duluth1</strain>
        <tissue evidence="2">Whole animal</tissue>
    </source>
</reference>
<protein>
    <recommendedName>
        <fullName evidence="1">Serine-threonine/tyrosine-protein kinase catalytic domain-containing protein</fullName>
    </recommendedName>
</protein>
<evidence type="ECO:0000259" key="1">
    <source>
        <dbReference type="Pfam" id="PF07714"/>
    </source>
</evidence>
<gene>
    <name evidence="2" type="ORF">DPMN_066804</name>
</gene>
<dbReference type="Gene3D" id="1.10.510.10">
    <property type="entry name" value="Transferase(Phosphotransferase) domain 1"/>
    <property type="match status" value="1"/>
</dbReference>
<dbReference type="GO" id="GO:0043235">
    <property type="term" value="C:receptor complex"/>
    <property type="evidence" value="ECO:0007669"/>
    <property type="project" value="TreeGrafter"/>
</dbReference>
<proteinExistence type="predicted"/>
<dbReference type="PANTHER" id="PTHR24416">
    <property type="entry name" value="TYROSINE-PROTEIN KINASE RECEPTOR"/>
    <property type="match status" value="1"/>
</dbReference>